<keyword evidence="4" id="KW-1185">Reference proteome</keyword>
<dbReference type="Gene3D" id="3.40.50.1820">
    <property type="entry name" value="alpha/beta hydrolase"/>
    <property type="match status" value="1"/>
</dbReference>
<accession>A0A4S4LU47</accession>
<feature type="compositionally biased region" description="Polar residues" evidence="1">
    <location>
        <begin position="322"/>
        <end position="332"/>
    </location>
</feature>
<dbReference type="AlphaFoldDB" id="A0A4S4LU47"/>
<sequence>MPSFVESWLDGPNSTSFYTRQYIPSSATYPNPKGALVFVHGFIEHVGRYEHVHLAWAARGFVVFTFDQRGFGKTALDVNKKSKGSSYGKTSGPERMGDVQWAVRHVKATFEDVPIFLMGHSMGGGIVLGFPTNSDTPPDKETVSLLSGVISSSPLLRLSNPPLSFVRWVGGKACAVIPNFMIPASVQPEYLSHDPIIAEENTKDPLIKRSATLRAIDNMLSRGENLVTQNYKNWPKDLPLLIVHGTDDRVCSVKASEEFYGKVDASDKHLALYQDGYHELFNEPDGVKEKFFDECISWAEARIPPAAISTTSTSAVTPQPAEYSSVTTSPRL</sequence>
<evidence type="ECO:0000313" key="3">
    <source>
        <dbReference type="EMBL" id="THH13780.1"/>
    </source>
</evidence>
<proteinExistence type="predicted"/>
<dbReference type="InterPro" id="IPR029058">
    <property type="entry name" value="AB_hydrolase_fold"/>
</dbReference>
<dbReference type="EMBL" id="SGPL01000326">
    <property type="protein sequence ID" value="THH13780.1"/>
    <property type="molecule type" value="Genomic_DNA"/>
</dbReference>
<reference evidence="3 4" key="1">
    <citation type="submission" date="2019-02" db="EMBL/GenBank/DDBJ databases">
        <title>Genome sequencing of the rare red list fungi Bondarzewia mesenterica.</title>
        <authorList>
            <person name="Buettner E."/>
            <person name="Kellner H."/>
        </authorList>
    </citation>
    <scope>NUCLEOTIDE SEQUENCE [LARGE SCALE GENOMIC DNA]</scope>
    <source>
        <strain evidence="3 4">DSM 108281</strain>
    </source>
</reference>
<evidence type="ECO:0000259" key="2">
    <source>
        <dbReference type="Pfam" id="PF12146"/>
    </source>
</evidence>
<comment type="caution">
    <text evidence="3">The sequence shown here is derived from an EMBL/GenBank/DDBJ whole genome shotgun (WGS) entry which is preliminary data.</text>
</comment>
<organism evidence="3 4">
    <name type="scientific">Bondarzewia mesenterica</name>
    <dbReference type="NCBI Taxonomy" id="1095465"/>
    <lineage>
        <taxon>Eukaryota</taxon>
        <taxon>Fungi</taxon>
        <taxon>Dikarya</taxon>
        <taxon>Basidiomycota</taxon>
        <taxon>Agaricomycotina</taxon>
        <taxon>Agaricomycetes</taxon>
        <taxon>Russulales</taxon>
        <taxon>Bondarzewiaceae</taxon>
        <taxon>Bondarzewia</taxon>
    </lineage>
</organism>
<dbReference type="InterPro" id="IPR022742">
    <property type="entry name" value="Hydrolase_4"/>
</dbReference>
<evidence type="ECO:0000313" key="4">
    <source>
        <dbReference type="Proteomes" id="UP000310158"/>
    </source>
</evidence>
<dbReference type="Proteomes" id="UP000310158">
    <property type="component" value="Unassembled WGS sequence"/>
</dbReference>
<dbReference type="OrthoDB" id="10249433at2759"/>
<evidence type="ECO:0000256" key="1">
    <source>
        <dbReference type="SAM" id="MobiDB-lite"/>
    </source>
</evidence>
<dbReference type="Pfam" id="PF12146">
    <property type="entry name" value="Hydrolase_4"/>
    <property type="match status" value="1"/>
</dbReference>
<gene>
    <name evidence="3" type="ORF">EW146_g6476</name>
</gene>
<feature type="domain" description="Serine aminopeptidase S33" evidence="2">
    <location>
        <begin position="31"/>
        <end position="285"/>
    </location>
</feature>
<dbReference type="PANTHER" id="PTHR11614">
    <property type="entry name" value="PHOSPHOLIPASE-RELATED"/>
    <property type="match status" value="1"/>
</dbReference>
<dbReference type="InterPro" id="IPR051044">
    <property type="entry name" value="MAG_DAG_Lipase"/>
</dbReference>
<name>A0A4S4LU47_9AGAM</name>
<feature type="region of interest" description="Disordered" evidence="1">
    <location>
        <begin position="309"/>
        <end position="332"/>
    </location>
</feature>
<protein>
    <recommendedName>
        <fullName evidence="2">Serine aminopeptidase S33 domain-containing protein</fullName>
    </recommendedName>
</protein>
<dbReference type="SUPFAM" id="SSF53474">
    <property type="entry name" value="alpha/beta-Hydrolases"/>
    <property type="match status" value="1"/>
</dbReference>